<keyword evidence="13" id="KW-0547">Nucleotide-binding</keyword>
<dbReference type="Proteomes" id="UP000825935">
    <property type="component" value="Chromosome 25"/>
</dbReference>
<dbReference type="SUPFAM" id="SSF56112">
    <property type="entry name" value="Protein kinase-like (PK-like)"/>
    <property type="match status" value="1"/>
</dbReference>
<keyword evidence="18" id="KW-0675">Receptor</keyword>
<keyword evidence="16 22" id="KW-1133">Transmembrane helix</keyword>
<comment type="similarity">
    <text evidence="2">Belongs to the protein kinase superfamily. Ser/Thr protein kinase family.</text>
</comment>
<evidence type="ECO:0000256" key="7">
    <source>
        <dbReference type="ARBA" id="ARBA00022553"/>
    </source>
</evidence>
<evidence type="ECO:0000256" key="18">
    <source>
        <dbReference type="ARBA" id="ARBA00023170"/>
    </source>
</evidence>
<proteinExistence type="inferred from homology"/>
<dbReference type="PANTHER" id="PTHR48052">
    <property type="entry name" value="UNNAMED PRODUCT"/>
    <property type="match status" value="1"/>
</dbReference>
<dbReference type="Pfam" id="PF00069">
    <property type="entry name" value="Pkinase"/>
    <property type="match status" value="1"/>
</dbReference>
<organism evidence="24 25">
    <name type="scientific">Ceratopteris richardii</name>
    <name type="common">Triangle waterfern</name>
    <dbReference type="NCBI Taxonomy" id="49495"/>
    <lineage>
        <taxon>Eukaryota</taxon>
        <taxon>Viridiplantae</taxon>
        <taxon>Streptophyta</taxon>
        <taxon>Embryophyta</taxon>
        <taxon>Tracheophyta</taxon>
        <taxon>Polypodiopsida</taxon>
        <taxon>Polypodiidae</taxon>
        <taxon>Polypodiales</taxon>
        <taxon>Pteridineae</taxon>
        <taxon>Pteridaceae</taxon>
        <taxon>Parkerioideae</taxon>
        <taxon>Ceratopteris</taxon>
    </lineage>
</organism>
<evidence type="ECO:0000256" key="1">
    <source>
        <dbReference type="ARBA" id="ARBA00004162"/>
    </source>
</evidence>
<keyword evidence="17 22" id="KW-0472">Membrane</keyword>
<evidence type="ECO:0000259" key="23">
    <source>
        <dbReference type="PROSITE" id="PS50011"/>
    </source>
</evidence>
<dbReference type="InterPro" id="IPR001611">
    <property type="entry name" value="Leu-rich_rpt"/>
</dbReference>
<dbReference type="InterPro" id="IPR055414">
    <property type="entry name" value="LRR_R13L4/SHOC2-like"/>
</dbReference>
<dbReference type="GO" id="GO:0009791">
    <property type="term" value="P:post-embryonic development"/>
    <property type="evidence" value="ECO:0007669"/>
    <property type="project" value="UniProtKB-ARBA"/>
</dbReference>
<feature type="domain" description="Protein kinase" evidence="23">
    <location>
        <begin position="727"/>
        <end position="1025"/>
    </location>
</feature>
<dbReference type="Pfam" id="PF23598">
    <property type="entry name" value="LRR_14"/>
    <property type="match status" value="1"/>
</dbReference>
<dbReference type="InterPro" id="IPR003591">
    <property type="entry name" value="Leu-rich_rpt_typical-subtyp"/>
</dbReference>
<dbReference type="OrthoDB" id="2021138at2759"/>
<dbReference type="Gene3D" id="3.30.200.20">
    <property type="entry name" value="Phosphorylase Kinase, domain 1"/>
    <property type="match status" value="1"/>
</dbReference>
<keyword evidence="8" id="KW-0433">Leucine-rich repeat</keyword>
<keyword evidence="9" id="KW-0808">Transferase</keyword>
<protein>
    <recommendedName>
        <fullName evidence="4">non-specific serine/threonine protein kinase</fullName>
        <ecNumber evidence="4">2.7.11.1</ecNumber>
    </recommendedName>
</protein>
<dbReference type="AlphaFoldDB" id="A0A8T2RNV1"/>
<accession>A0A8T2RNV1</accession>
<evidence type="ECO:0000256" key="13">
    <source>
        <dbReference type="ARBA" id="ARBA00022741"/>
    </source>
</evidence>
<keyword evidence="5" id="KW-1003">Cell membrane</keyword>
<dbReference type="FunFam" id="3.80.10.10:FF:000383">
    <property type="entry name" value="Leucine-rich repeat receptor protein kinase EMS1"/>
    <property type="match status" value="1"/>
</dbReference>
<dbReference type="Gene3D" id="3.80.10.10">
    <property type="entry name" value="Ribonuclease Inhibitor"/>
    <property type="match status" value="5"/>
</dbReference>
<evidence type="ECO:0000256" key="17">
    <source>
        <dbReference type="ARBA" id="ARBA00023136"/>
    </source>
</evidence>
<evidence type="ECO:0000256" key="16">
    <source>
        <dbReference type="ARBA" id="ARBA00022989"/>
    </source>
</evidence>
<dbReference type="GO" id="GO:0004674">
    <property type="term" value="F:protein serine/threonine kinase activity"/>
    <property type="evidence" value="ECO:0007669"/>
    <property type="project" value="UniProtKB-KW"/>
</dbReference>
<dbReference type="InterPro" id="IPR013210">
    <property type="entry name" value="LRR_N_plant-typ"/>
</dbReference>
<reference evidence="24" key="1">
    <citation type="submission" date="2021-08" db="EMBL/GenBank/DDBJ databases">
        <title>WGS assembly of Ceratopteris richardii.</title>
        <authorList>
            <person name="Marchant D.B."/>
            <person name="Chen G."/>
            <person name="Jenkins J."/>
            <person name="Shu S."/>
            <person name="Leebens-Mack J."/>
            <person name="Grimwood J."/>
            <person name="Schmutz J."/>
            <person name="Soltis P."/>
            <person name="Soltis D."/>
            <person name="Chen Z.-H."/>
        </authorList>
    </citation>
    <scope>NUCLEOTIDE SEQUENCE</scope>
    <source>
        <strain evidence="24">Whitten #5841</strain>
        <tissue evidence="24">Leaf</tissue>
    </source>
</reference>
<evidence type="ECO:0000256" key="5">
    <source>
        <dbReference type="ARBA" id="ARBA00022475"/>
    </source>
</evidence>
<evidence type="ECO:0000256" key="15">
    <source>
        <dbReference type="ARBA" id="ARBA00022840"/>
    </source>
</evidence>
<keyword evidence="14" id="KW-0418">Kinase</keyword>
<dbReference type="FunFam" id="1.10.510.10:FF:000417">
    <property type="entry name" value="Leucine-rich repeat receptor-like protein kinase"/>
    <property type="match status" value="1"/>
</dbReference>
<dbReference type="Pfam" id="PF13855">
    <property type="entry name" value="LRR_8"/>
    <property type="match status" value="1"/>
</dbReference>
<dbReference type="SMART" id="SM00369">
    <property type="entry name" value="LRR_TYP"/>
    <property type="match status" value="7"/>
</dbReference>
<evidence type="ECO:0000256" key="19">
    <source>
        <dbReference type="ARBA" id="ARBA00023180"/>
    </source>
</evidence>
<dbReference type="SUPFAM" id="SSF52058">
    <property type="entry name" value="L domain-like"/>
    <property type="match status" value="2"/>
</dbReference>
<comment type="catalytic activity">
    <reaction evidence="20">
        <text>L-threonyl-[protein] + ATP = O-phospho-L-threonyl-[protein] + ADP + H(+)</text>
        <dbReference type="Rhea" id="RHEA:46608"/>
        <dbReference type="Rhea" id="RHEA-COMP:11060"/>
        <dbReference type="Rhea" id="RHEA-COMP:11605"/>
        <dbReference type="ChEBI" id="CHEBI:15378"/>
        <dbReference type="ChEBI" id="CHEBI:30013"/>
        <dbReference type="ChEBI" id="CHEBI:30616"/>
        <dbReference type="ChEBI" id="CHEBI:61977"/>
        <dbReference type="ChEBI" id="CHEBI:456216"/>
        <dbReference type="EC" id="2.7.11.1"/>
    </reaction>
</comment>
<dbReference type="FunFam" id="3.80.10.10:FF:000233">
    <property type="entry name" value="Leucine-rich repeat receptor-like protein kinase TDR"/>
    <property type="match status" value="1"/>
</dbReference>
<evidence type="ECO:0000256" key="10">
    <source>
        <dbReference type="ARBA" id="ARBA00022692"/>
    </source>
</evidence>
<comment type="catalytic activity">
    <reaction evidence="21">
        <text>L-seryl-[protein] + ATP = O-phospho-L-seryl-[protein] + ADP + H(+)</text>
        <dbReference type="Rhea" id="RHEA:17989"/>
        <dbReference type="Rhea" id="RHEA-COMP:9863"/>
        <dbReference type="Rhea" id="RHEA-COMP:11604"/>
        <dbReference type="ChEBI" id="CHEBI:15378"/>
        <dbReference type="ChEBI" id="CHEBI:29999"/>
        <dbReference type="ChEBI" id="CHEBI:30616"/>
        <dbReference type="ChEBI" id="CHEBI:83421"/>
        <dbReference type="ChEBI" id="CHEBI:456216"/>
        <dbReference type="EC" id="2.7.11.1"/>
    </reaction>
</comment>
<evidence type="ECO:0000256" key="21">
    <source>
        <dbReference type="ARBA" id="ARBA00048679"/>
    </source>
</evidence>
<evidence type="ECO:0000256" key="22">
    <source>
        <dbReference type="SAM" id="Phobius"/>
    </source>
</evidence>
<evidence type="ECO:0000313" key="24">
    <source>
        <dbReference type="EMBL" id="KAH7298112.1"/>
    </source>
</evidence>
<evidence type="ECO:0000256" key="2">
    <source>
        <dbReference type="ARBA" id="ARBA00008684"/>
    </source>
</evidence>
<dbReference type="GO" id="GO:0005524">
    <property type="term" value="F:ATP binding"/>
    <property type="evidence" value="ECO:0007669"/>
    <property type="project" value="UniProtKB-KW"/>
</dbReference>
<evidence type="ECO:0000313" key="25">
    <source>
        <dbReference type="Proteomes" id="UP000825935"/>
    </source>
</evidence>
<dbReference type="PROSITE" id="PS00108">
    <property type="entry name" value="PROTEIN_KINASE_ST"/>
    <property type="match status" value="1"/>
</dbReference>
<evidence type="ECO:0000256" key="3">
    <source>
        <dbReference type="ARBA" id="ARBA00009592"/>
    </source>
</evidence>
<gene>
    <name evidence="24" type="ORF">KP509_25G027200</name>
</gene>
<dbReference type="PROSITE" id="PS50011">
    <property type="entry name" value="PROTEIN_KINASE_DOM"/>
    <property type="match status" value="1"/>
</dbReference>
<comment type="similarity">
    <text evidence="3">Belongs to the RLP family.</text>
</comment>
<dbReference type="SMART" id="SM00220">
    <property type="entry name" value="S_TKc"/>
    <property type="match status" value="1"/>
</dbReference>
<keyword evidence="11" id="KW-0732">Signal</keyword>
<dbReference type="PANTHER" id="PTHR48052:SF30">
    <property type="entry name" value="PROTEIN KINASE DOMAIN-CONTAINING PROTEIN"/>
    <property type="match status" value="1"/>
</dbReference>
<dbReference type="Gene3D" id="1.10.510.10">
    <property type="entry name" value="Transferase(Phosphotransferase) domain 1"/>
    <property type="match status" value="1"/>
</dbReference>
<evidence type="ECO:0000256" key="12">
    <source>
        <dbReference type="ARBA" id="ARBA00022737"/>
    </source>
</evidence>
<keyword evidence="6" id="KW-0723">Serine/threonine-protein kinase</keyword>
<name>A0A8T2RNV1_CERRI</name>
<keyword evidence="12" id="KW-0677">Repeat</keyword>
<dbReference type="InterPro" id="IPR011009">
    <property type="entry name" value="Kinase-like_dom_sf"/>
</dbReference>
<dbReference type="GO" id="GO:0006952">
    <property type="term" value="P:defense response"/>
    <property type="evidence" value="ECO:0007669"/>
    <property type="project" value="UniProtKB-ARBA"/>
</dbReference>
<dbReference type="GO" id="GO:0005886">
    <property type="term" value="C:plasma membrane"/>
    <property type="evidence" value="ECO:0007669"/>
    <property type="project" value="UniProtKB-SubCell"/>
</dbReference>
<dbReference type="OMA" id="PPYLCYR"/>
<evidence type="ECO:0000256" key="4">
    <source>
        <dbReference type="ARBA" id="ARBA00012513"/>
    </source>
</evidence>
<dbReference type="Pfam" id="PF08263">
    <property type="entry name" value="LRRNT_2"/>
    <property type="match status" value="1"/>
</dbReference>
<sequence>MEFYASLTYGQCVLLNLLWLIIILLHASTLSYAALSASAGADRTVAHALLTFKRHLLDDKNILSDWKPTINSSNCSTIDSTEYCSWMGILCDEDLNIYGLNLTDGELKWHNISSQEPAFSALCSIPSIRVLDFTNNNFSGSFPASLYNCTHLHSLGFSYNLLAGSLPESLDSMIALNYLDLSFNYFSGFIPPSFSRLPHLQYLNLVKNELNEIIPSFLGNLTSLRTLHLAYNPFSDAATIPGELGNLTKLTHLWLANCNLHGMIPRSLANLINLVDLDLSQNALTCEIHPSLFNYRSLIQLELYENNLKGPIPDNIGNLTQLVNIDISWNALTGQLPSSICQLTNLRSLHVSHNHLTGAFPSGLALLTSLTDIFAFQNNLSGALPLNLGAASKLETLALYDNSLSGPLPPLVCSQGTLRDMDLSNNMFRGNIPLQYSRCQTLTRLLLHKSQLSGPVPSGFWGSPGLVVLQLDNNNLEGAITSEIRKAHNLSTLKLDHNKFSERLPREIFDLNKLTYLSLSHNHFVGTIPSQIGNLKQLSNIYLQSNAFSGRLPAALASCTSINVLELGDNQFSGVIPTFLASLTAMNTLNLSHNSFSGEIPPELSRLRLTTFDVSFNNLSGPIPSAFSGKPFERMFEGNKDLCGDYLQSLKPCHDYTRELKSNSMKKMVTFSAFGLAFILFIGGIAKLHKMHGRHRERVDKSMPDSWKIITLNKVDIEGIDVERLLDNESVILGSGGAGIVYKAALKSGHTVAIKRIVISTKPCGTSNDDRGFDAEVATLGKIRHKNVIKLLFCCSKMDVKLLVYEYMPNGSLGDLLHRKTLADNMKSTSVVLDWPSRHGIALGAAEGLAYLHHDCSPPIVHRDIKSNNILLDEHFNACIADFGMARLMGQYSGKDQETCYAAFTAKLAGTYGYIAPEHAYTSKATQKTDIYSYGVVLLELVTGKKAVDRETLGDGVDVVTWVRERLQTNAEKPWQVLDPNLSPIWKQGMLMVLRVALLCTRISPADRPSMRNVVNMLREADPSGLQLQGMEGRFTMKT</sequence>
<evidence type="ECO:0000256" key="11">
    <source>
        <dbReference type="ARBA" id="ARBA00022729"/>
    </source>
</evidence>
<evidence type="ECO:0000256" key="6">
    <source>
        <dbReference type="ARBA" id="ARBA00022527"/>
    </source>
</evidence>
<feature type="transmembrane region" description="Helical" evidence="22">
    <location>
        <begin position="668"/>
        <end position="688"/>
    </location>
</feature>
<evidence type="ECO:0000256" key="20">
    <source>
        <dbReference type="ARBA" id="ARBA00047899"/>
    </source>
</evidence>
<keyword evidence="10 22" id="KW-0812">Transmembrane</keyword>
<dbReference type="Pfam" id="PF00560">
    <property type="entry name" value="LRR_1"/>
    <property type="match status" value="4"/>
</dbReference>
<comment type="subcellular location">
    <subcellularLocation>
        <location evidence="1">Cell membrane</location>
        <topology evidence="1">Single-pass membrane protein</topology>
    </subcellularLocation>
</comment>
<evidence type="ECO:0000256" key="9">
    <source>
        <dbReference type="ARBA" id="ARBA00022679"/>
    </source>
</evidence>
<keyword evidence="19" id="KW-0325">Glycoprotein</keyword>
<keyword evidence="25" id="KW-1185">Reference proteome</keyword>
<dbReference type="EC" id="2.7.11.1" evidence="4"/>
<dbReference type="FunFam" id="3.80.10.10:FF:000453">
    <property type="entry name" value="Leucine-rich receptor-like protein kinase family protein"/>
    <property type="match status" value="1"/>
</dbReference>
<evidence type="ECO:0000256" key="8">
    <source>
        <dbReference type="ARBA" id="ARBA00022614"/>
    </source>
</evidence>
<dbReference type="InterPro" id="IPR032675">
    <property type="entry name" value="LRR_dom_sf"/>
</dbReference>
<keyword evidence="15" id="KW-0067">ATP-binding</keyword>
<keyword evidence="7" id="KW-0597">Phosphoprotein</keyword>
<dbReference type="InterPro" id="IPR008271">
    <property type="entry name" value="Ser/Thr_kinase_AS"/>
</dbReference>
<evidence type="ECO:0000256" key="14">
    <source>
        <dbReference type="ARBA" id="ARBA00022777"/>
    </source>
</evidence>
<comment type="caution">
    <text evidence="24">The sequence shown here is derived from an EMBL/GenBank/DDBJ whole genome shotgun (WGS) entry which is preliminary data.</text>
</comment>
<dbReference type="GO" id="GO:0051707">
    <property type="term" value="P:response to other organism"/>
    <property type="evidence" value="ECO:0007669"/>
    <property type="project" value="UniProtKB-ARBA"/>
</dbReference>
<dbReference type="EMBL" id="CM035430">
    <property type="protein sequence ID" value="KAH7298112.1"/>
    <property type="molecule type" value="Genomic_DNA"/>
</dbReference>
<dbReference type="InterPro" id="IPR000719">
    <property type="entry name" value="Prot_kinase_dom"/>
</dbReference>